<evidence type="ECO:0000256" key="3">
    <source>
        <dbReference type="PROSITE-ProRule" id="PRU01331"/>
    </source>
</evidence>
<gene>
    <name evidence="6" type="ORF">PV399_17015</name>
    <name evidence="7" type="ORF">PV666_33520</name>
</gene>
<dbReference type="Proteomes" id="UP001282288">
    <property type="component" value="Unassembled WGS sequence"/>
</dbReference>
<dbReference type="SMART" id="SM01230">
    <property type="entry name" value="Gln-synt_C"/>
    <property type="match status" value="1"/>
</dbReference>
<dbReference type="PROSITE" id="PS51987">
    <property type="entry name" value="GS_CATALYTIC"/>
    <property type="match status" value="1"/>
</dbReference>
<evidence type="ECO:0000313" key="7">
    <source>
        <dbReference type="EMBL" id="MDX3022764.1"/>
    </source>
</evidence>
<protein>
    <submittedName>
        <fullName evidence="6">Glutamine synthetase family protein</fullName>
    </submittedName>
</protein>
<evidence type="ECO:0000313" key="9">
    <source>
        <dbReference type="Proteomes" id="UP001282288"/>
    </source>
</evidence>
<dbReference type="InterPro" id="IPR008146">
    <property type="entry name" value="Gln_synth_cat_dom"/>
</dbReference>
<dbReference type="AlphaFoldDB" id="A0AAP6BAY3"/>
<reference evidence="6 8" key="1">
    <citation type="journal article" date="2023" name="Microb. Genom.">
        <title>Mesoterricola silvestris gen. nov., sp. nov., Mesoterricola sediminis sp. nov., Geothrix oryzae sp. nov., Geothrix edaphica sp. nov., Geothrix rubra sp. nov., and Geothrix limicola sp. nov., six novel members of Acidobacteriota isolated from soils.</title>
        <authorList>
            <person name="Weisberg A.J."/>
            <person name="Pearce E."/>
            <person name="Kramer C.G."/>
            <person name="Chang J.H."/>
            <person name="Clarke C.R."/>
        </authorList>
    </citation>
    <scope>NUCLEOTIDE SEQUENCE</scope>
    <source>
        <strain evidence="7 8">NB05-1H</strain>
        <strain evidence="6">NRRL_B-16521</strain>
    </source>
</reference>
<accession>A0AAP6BAY3</accession>
<dbReference type="PANTHER" id="PTHR43785">
    <property type="entry name" value="GAMMA-GLUTAMYLPUTRESCINE SYNTHETASE"/>
    <property type="match status" value="1"/>
</dbReference>
<evidence type="ECO:0000256" key="2">
    <source>
        <dbReference type="ARBA" id="ARBA00022598"/>
    </source>
</evidence>
<name>A0AAP6BAY3_9ACTN</name>
<dbReference type="Gene3D" id="3.10.20.70">
    <property type="entry name" value="Glutamine synthetase, N-terminal domain"/>
    <property type="match status" value="1"/>
</dbReference>
<dbReference type="SUPFAM" id="SSF55931">
    <property type="entry name" value="Glutamine synthetase/guanido kinase"/>
    <property type="match status" value="1"/>
</dbReference>
<dbReference type="GO" id="GO:0006542">
    <property type="term" value="P:glutamine biosynthetic process"/>
    <property type="evidence" value="ECO:0007669"/>
    <property type="project" value="InterPro"/>
</dbReference>
<comment type="caution">
    <text evidence="6">The sequence shown here is derived from an EMBL/GenBank/DDBJ whole genome shotgun (WGS) entry which is preliminary data.</text>
</comment>
<dbReference type="RefSeq" id="WP_010352801.1">
    <property type="nucleotide sequence ID" value="NZ_BCMK01000003.1"/>
</dbReference>
<dbReference type="InterPro" id="IPR036651">
    <property type="entry name" value="Gln_synt_N_sf"/>
</dbReference>
<keyword evidence="8" id="KW-1185">Reference proteome</keyword>
<sequence length="422" mass="46364">MSRDPANEPLPDPRVLRLIHPDLFGRERSKQFPASLLPSLLHGVGYSKVSLIEGLTGIPLEGEEFPDQKTHPDLLAVPDRATARRPPWEPDAVWLLADLVEEGPSRLCSRTVLRDACAALKERGLDAVAAPEPEFYLLHGDDGRLPYSMHGTSYMIGREVDPDGAFGRLHRSLMDFGVAVTCANREFTPGQFEINMHHADALTAADNMFLLKIAVKELARGEGLTATFMPKPFTDGEGSGMHVHLSLWRDGVNAFASDDDGVSDLCRAFIGGIQSHARAISAFASPTVNSYKRFVPGSLTPTTASWGDDNRFCYLRIPRERGAATRVEVRGGDASANPYLLLAAIIQAGIDGIDNDLRPRENPDPLPRSLRESLDALAADDVLGKALAPELVSVFIGLKNDEIERSERTVTDWEWDHYIRRA</sequence>
<keyword evidence="2" id="KW-0436">Ligase</keyword>
<dbReference type="EMBL" id="JARAWC010000011">
    <property type="protein sequence ID" value="MDX2961406.1"/>
    <property type="molecule type" value="Genomic_DNA"/>
</dbReference>
<evidence type="ECO:0000313" key="8">
    <source>
        <dbReference type="Proteomes" id="UP001272987"/>
    </source>
</evidence>
<organism evidence="6 9">
    <name type="scientific">Streptomyces acidiscabies</name>
    <dbReference type="NCBI Taxonomy" id="42234"/>
    <lineage>
        <taxon>Bacteria</taxon>
        <taxon>Bacillati</taxon>
        <taxon>Actinomycetota</taxon>
        <taxon>Actinomycetes</taxon>
        <taxon>Kitasatosporales</taxon>
        <taxon>Streptomycetaceae</taxon>
        <taxon>Streptomyces</taxon>
    </lineage>
</organism>
<feature type="domain" description="GS catalytic" evidence="5">
    <location>
        <begin position="109"/>
        <end position="422"/>
    </location>
</feature>
<dbReference type="GO" id="GO:0004356">
    <property type="term" value="F:glutamine synthetase activity"/>
    <property type="evidence" value="ECO:0007669"/>
    <property type="project" value="InterPro"/>
</dbReference>
<evidence type="ECO:0000256" key="4">
    <source>
        <dbReference type="RuleBase" id="RU000384"/>
    </source>
</evidence>
<dbReference type="Proteomes" id="UP001272987">
    <property type="component" value="Unassembled WGS sequence"/>
</dbReference>
<dbReference type="PANTHER" id="PTHR43785:SF12">
    <property type="entry name" value="TYPE-1 GLUTAMINE SYNTHETASE 2"/>
    <property type="match status" value="1"/>
</dbReference>
<dbReference type="Gene3D" id="3.30.590.10">
    <property type="entry name" value="Glutamine synthetase/guanido kinase, catalytic domain"/>
    <property type="match status" value="1"/>
</dbReference>
<evidence type="ECO:0000259" key="5">
    <source>
        <dbReference type="PROSITE" id="PS51987"/>
    </source>
</evidence>
<dbReference type="Pfam" id="PF00120">
    <property type="entry name" value="Gln-synt_C"/>
    <property type="match status" value="1"/>
</dbReference>
<dbReference type="InterPro" id="IPR014746">
    <property type="entry name" value="Gln_synth/guanido_kin_cat_dom"/>
</dbReference>
<evidence type="ECO:0000256" key="1">
    <source>
        <dbReference type="ARBA" id="ARBA00009897"/>
    </source>
</evidence>
<proteinExistence type="inferred from homology"/>
<dbReference type="EMBL" id="JARAWP010000022">
    <property type="protein sequence ID" value="MDX3022764.1"/>
    <property type="molecule type" value="Genomic_DNA"/>
</dbReference>
<comment type="similarity">
    <text evidence="1 3 4">Belongs to the glutamine synthetase family.</text>
</comment>
<dbReference type="SUPFAM" id="SSF54368">
    <property type="entry name" value="Glutamine synthetase, N-terminal domain"/>
    <property type="match status" value="1"/>
</dbReference>
<evidence type="ECO:0000313" key="6">
    <source>
        <dbReference type="EMBL" id="MDX2961406.1"/>
    </source>
</evidence>
<dbReference type="GeneID" id="69812901"/>